<sequence length="956" mass="105238">MVCKEEVYLWFQNLRGSKRIEAMCYFLNMCYPLELRFYGTCMEDLGRKDFYVFKDDEIKANELSEVLKVRNIHEHSTRSRLIVMLSLLNSSNTICAKELFKVLTEEIKIEILASLGVLSDLNLLEHYLLVLTLAQHHPAFTFEQQTFLTSLSLTLENYATELYSKIKCEESYLPSSYVPGIPSHGMQEKVFSNVPHSYRHNPPRCSDSQQNQVQITNLKVKPPHKKICLRIRVAWGNNKVTDAFKTPHDLLVFHQKLVQLFPSEAKNNNQDKCIPPLPHVIGTWNKQSNINDSIASAAAEYIQQLNSRLPSFIFESEFFKNFFMPSYPNRAALARNNRIADNSSIDVPQRNSRLRSLTIYNSRISDNSPRHHPENRQKNLTATGQRKQYENGSNMCSRPSPMNSPIESPLSSPYASPLNSETNSRASSPWNVAPSNLDRTANNICPESPGMEKIQPKDMIEHWDPLRNYKIDEVQAMPFQELENLGAFTSSKLAKDPDAKCPPNGIIGCYIPKSALFLKSGPLTQHNSNDSSPVCSEYSSPPQSPSPGETCNQSSSLSSGTEENIEKRSLSKALTEICKIDESGSTVPDSPFKRTDDESVCMKGNLNRSSVSVIPFAAPYSSIVTPMPPPQSMKPAYLPITCRTNSVPQHLSPGAVVFDNQFSRVPLPSALTFLPGPQRSHAATPDRVLSPSSLPISTVSPFPVVTSGCTTVPSATCSITTHRSSNVTTVTHSGASSNRYTPKNSNVARDSDIVSKPVQQAADTPYATGYILNTSSPLTAVSCSCFTTNSARPSPAPSPSIMSPGATPQPSAVPVSMSYIGMPYLFHSIPFLQAQAPANGFVPQPGIANSGQGFSYTLPNGMTAISPELIYPGQTFTLQSPSTQSNPCPVATPASQCYGAFPQTSAVPVKLVTCYNCGKVGHRGTECKEQTMDDMNKSGKFQLNFSPLPKISDCHE</sequence>
<feature type="compositionally biased region" description="Polar residues" evidence="2">
    <location>
        <begin position="526"/>
        <end position="538"/>
    </location>
</feature>
<feature type="compositionally biased region" description="Polar residues" evidence="2">
    <location>
        <begin position="378"/>
        <end position="435"/>
    </location>
</feature>
<dbReference type="Gene3D" id="3.30.1520.10">
    <property type="entry name" value="Phox-like domain"/>
    <property type="match status" value="1"/>
</dbReference>
<dbReference type="Gene3D" id="4.10.60.10">
    <property type="entry name" value="Zinc finger, CCHC-type"/>
    <property type="match status" value="1"/>
</dbReference>
<keyword evidence="1" id="KW-0863">Zinc-finger</keyword>
<dbReference type="SUPFAM" id="SSF64268">
    <property type="entry name" value="PX domain"/>
    <property type="match status" value="1"/>
</dbReference>
<dbReference type="InterPro" id="IPR058599">
    <property type="entry name" value="PHAT_Smg/ZCCHC2-like"/>
</dbReference>
<evidence type="ECO:0000256" key="2">
    <source>
        <dbReference type="SAM" id="MobiDB-lite"/>
    </source>
</evidence>
<gene>
    <name evidence="4" type="primary">Zcchc2</name>
    <name evidence="4" type="ORF">TNCT_738392</name>
</gene>
<dbReference type="GO" id="GO:0035091">
    <property type="term" value="F:phosphatidylinositol binding"/>
    <property type="evidence" value="ECO:0007669"/>
    <property type="project" value="InterPro"/>
</dbReference>
<protein>
    <submittedName>
        <fullName evidence="4">Zinc finger CCHC domain-containing protein 2</fullName>
    </submittedName>
</protein>
<dbReference type="SUPFAM" id="SSF57756">
    <property type="entry name" value="Retrovirus zinc finger-like domains"/>
    <property type="match status" value="1"/>
</dbReference>
<dbReference type="InterPro" id="IPR036871">
    <property type="entry name" value="PX_dom_sf"/>
</dbReference>
<dbReference type="InterPro" id="IPR001878">
    <property type="entry name" value="Znf_CCHC"/>
</dbReference>
<feature type="domain" description="CCHC-type" evidence="3">
    <location>
        <begin position="914"/>
        <end position="929"/>
    </location>
</feature>
<dbReference type="SMART" id="SM00343">
    <property type="entry name" value="ZnF_C2HC"/>
    <property type="match status" value="1"/>
</dbReference>
<feature type="compositionally biased region" description="Basic and acidic residues" evidence="2">
    <location>
        <begin position="368"/>
        <end position="377"/>
    </location>
</feature>
<dbReference type="Pfam" id="PF00098">
    <property type="entry name" value="zf-CCHC"/>
    <property type="match status" value="1"/>
</dbReference>
<dbReference type="GO" id="GO:0008270">
    <property type="term" value="F:zinc ion binding"/>
    <property type="evidence" value="ECO:0007669"/>
    <property type="project" value="UniProtKB-KW"/>
</dbReference>
<proteinExistence type="predicted"/>
<keyword evidence="1" id="KW-0479">Metal-binding</keyword>
<dbReference type="InterPro" id="IPR042344">
    <property type="entry name" value="ZCCHC14"/>
</dbReference>
<dbReference type="AlphaFoldDB" id="A0A8X6EYK3"/>
<dbReference type="Pfam" id="PF26034">
    <property type="entry name" value="PHAT_SMAUG"/>
    <property type="match status" value="1"/>
</dbReference>
<keyword evidence="5" id="KW-1185">Reference proteome</keyword>
<organism evidence="4 5">
    <name type="scientific">Trichonephila clavata</name>
    <name type="common">Joro spider</name>
    <name type="synonym">Nephila clavata</name>
    <dbReference type="NCBI Taxonomy" id="2740835"/>
    <lineage>
        <taxon>Eukaryota</taxon>
        <taxon>Metazoa</taxon>
        <taxon>Ecdysozoa</taxon>
        <taxon>Arthropoda</taxon>
        <taxon>Chelicerata</taxon>
        <taxon>Arachnida</taxon>
        <taxon>Araneae</taxon>
        <taxon>Araneomorphae</taxon>
        <taxon>Entelegynae</taxon>
        <taxon>Araneoidea</taxon>
        <taxon>Nephilidae</taxon>
        <taxon>Trichonephila</taxon>
    </lineage>
</organism>
<evidence type="ECO:0000256" key="1">
    <source>
        <dbReference type="PROSITE-ProRule" id="PRU00047"/>
    </source>
</evidence>
<feature type="region of interest" description="Disordered" evidence="2">
    <location>
        <begin position="361"/>
        <end position="435"/>
    </location>
</feature>
<dbReference type="EMBL" id="BMAO01010110">
    <property type="protein sequence ID" value="GFQ64912.1"/>
    <property type="molecule type" value="Genomic_DNA"/>
</dbReference>
<dbReference type="InterPro" id="IPR057327">
    <property type="entry name" value="Vts1_dom"/>
</dbReference>
<dbReference type="OrthoDB" id="6361509at2759"/>
<dbReference type="Pfam" id="PF25479">
    <property type="entry name" value="Vts1"/>
    <property type="match status" value="1"/>
</dbReference>
<dbReference type="InterPro" id="IPR036875">
    <property type="entry name" value="Znf_CCHC_sf"/>
</dbReference>
<comment type="caution">
    <text evidence="4">The sequence shown here is derived from an EMBL/GenBank/DDBJ whole genome shotgun (WGS) entry which is preliminary data.</text>
</comment>
<evidence type="ECO:0000313" key="4">
    <source>
        <dbReference type="EMBL" id="GFQ64912.1"/>
    </source>
</evidence>
<evidence type="ECO:0000313" key="5">
    <source>
        <dbReference type="Proteomes" id="UP000887116"/>
    </source>
</evidence>
<dbReference type="GO" id="GO:0003676">
    <property type="term" value="F:nucleic acid binding"/>
    <property type="evidence" value="ECO:0007669"/>
    <property type="project" value="InterPro"/>
</dbReference>
<dbReference type="PROSITE" id="PS50158">
    <property type="entry name" value="ZF_CCHC"/>
    <property type="match status" value="1"/>
</dbReference>
<keyword evidence="1" id="KW-0862">Zinc</keyword>
<reference evidence="4" key="1">
    <citation type="submission" date="2020-07" db="EMBL/GenBank/DDBJ databases">
        <title>Multicomponent nature underlies the extraordinary mechanical properties of spider dragline silk.</title>
        <authorList>
            <person name="Kono N."/>
            <person name="Nakamura H."/>
            <person name="Mori M."/>
            <person name="Yoshida Y."/>
            <person name="Ohtoshi R."/>
            <person name="Malay A.D."/>
            <person name="Moran D.A.P."/>
            <person name="Tomita M."/>
            <person name="Numata K."/>
            <person name="Arakawa K."/>
        </authorList>
    </citation>
    <scope>NUCLEOTIDE SEQUENCE</scope>
</reference>
<feature type="region of interest" description="Disordered" evidence="2">
    <location>
        <begin position="728"/>
        <end position="747"/>
    </location>
</feature>
<name>A0A8X6EYK3_TRICU</name>
<dbReference type="Proteomes" id="UP000887116">
    <property type="component" value="Unassembled WGS sequence"/>
</dbReference>
<feature type="compositionally biased region" description="Polar residues" evidence="2">
    <location>
        <begin position="549"/>
        <end position="562"/>
    </location>
</feature>
<accession>A0A8X6EYK3</accession>
<dbReference type="PANTHER" id="PTHR16195:SF16">
    <property type="entry name" value="ZINC FINGER CCHC DOMAIN-CONTAINING PROTEIN 14"/>
    <property type="match status" value="1"/>
</dbReference>
<feature type="region of interest" description="Disordered" evidence="2">
    <location>
        <begin position="526"/>
        <end position="566"/>
    </location>
</feature>
<dbReference type="PANTHER" id="PTHR16195">
    <property type="entry name" value="ZINC FINGER CCHC DOMAIN CONTAINING PROTEIN"/>
    <property type="match status" value="1"/>
</dbReference>
<evidence type="ECO:0000259" key="3">
    <source>
        <dbReference type="PROSITE" id="PS50158"/>
    </source>
</evidence>